<dbReference type="EMBL" id="CP093344">
    <property type="protein sequence ID" value="WOG87439.1"/>
    <property type="molecule type" value="Genomic_DNA"/>
</dbReference>
<accession>A0A161Y6Q2</accession>
<evidence type="ECO:0000313" key="2">
    <source>
        <dbReference type="Proteomes" id="UP000077755"/>
    </source>
</evidence>
<reference evidence="1" key="2">
    <citation type="submission" date="2022-03" db="EMBL/GenBank/DDBJ databases">
        <title>Draft title - Genomic analysis of global carrot germplasm unveils the trajectory of domestication and the origin of high carotenoid orange carrot.</title>
        <authorList>
            <person name="Iorizzo M."/>
            <person name="Ellison S."/>
            <person name="Senalik D."/>
            <person name="Macko-Podgorni A."/>
            <person name="Grzebelus D."/>
            <person name="Bostan H."/>
            <person name="Rolling W."/>
            <person name="Curaba J."/>
            <person name="Simon P."/>
        </authorList>
    </citation>
    <scope>NUCLEOTIDE SEQUENCE</scope>
    <source>
        <tissue evidence="1">Leaf</tissue>
    </source>
</reference>
<evidence type="ECO:0000313" key="1">
    <source>
        <dbReference type="EMBL" id="WOG87439.1"/>
    </source>
</evidence>
<reference evidence="1" key="1">
    <citation type="journal article" date="2016" name="Nat. Genet.">
        <title>A high-quality carrot genome assembly provides new insights into carotenoid accumulation and asterid genome evolution.</title>
        <authorList>
            <person name="Iorizzo M."/>
            <person name="Ellison S."/>
            <person name="Senalik D."/>
            <person name="Zeng P."/>
            <person name="Satapoomin P."/>
            <person name="Huang J."/>
            <person name="Bowman M."/>
            <person name="Iovene M."/>
            <person name="Sanseverino W."/>
            <person name="Cavagnaro P."/>
            <person name="Yildiz M."/>
            <person name="Macko-Podgorni A."/>
            <person name="Moranska E."/>
            <person name="Grzebelus E."/>
            <person name="Grzebelus D."/>
            <person name="Ashrafi H."/>
            <person name="Zheng Z."/>
            <person name="Cheng S."/>
            <person name="Spooner D."/>
            <person name="Van Deynze A."/>
            <person name="Simon P."/>
        </authorList>
    </citation>
    <scope>NUCLEOTIDE SEQUENCE</scope>
    <source>
        <tissue evidence="1">Leaf</tissue>
    </source>
</reference>
<name>A0A161Y6Q2_DAUCS</name>
<dbReference type="AlphaFoldDB" id="A0A161Y6Q2"/>
<sequence length="95" mass="10872">METAWGLANNEQGFLWVDRPAQLITRSGLDRGPLDLELLPIIIQHLPNESNLTEYLDQANSRSKMALEHLSSFRCDIYLPLIFILAFLTFIDNGR</sequence>
<dbReference type="Proteomes" id="UP000077755">
    <property type="component" value="Chromosome 2"/>
</dbReference>
<proteinExistence type="predicted"/>
<keyword evidence="2" id="KW-1185">Reference proteome</keyword>
<dbReference type="Gramene" id="KZN05087">
    <property type="protein sequence ID" value="KZN05087"/>
    <property type="gene ID" value="DCAR_005924"/>
</dbReference>
<protein>
    <submittedName>
        <fullName evidence="1">Uncharacterized protein</fullName>
    </submittedName>
</protein>
<gene>
    <name evidence="1" type="ORF">DCAR_0206664</name>
</gene>
<organism evidence="1 2">
    <name type="scientific">Daucus carota subsp. sativus</name>
    <name type="common">Carrot</name>
    <dbReference type="NCBI Taxonomy" id="79200"/>
    <lineage>
        <taxon>Eukaryota</taxon>
        <taxon>Viridiplantae</taxon>
        <taxon>Streptophyta</taxon>
        <taxon>Embryophyta</taxon>
        <taxon>Tracheophyta</taxon>
        <taxon>Spermatophyta</taxon>
        <taxon>Magnoliopsida</taxon>
        <taxon>eudicotyledons</taxon>
        <taxon>Gunneridae</taxon>
        <taxon>Pentapetalae</taxon>
        <taxon>asterids</taxon>
        <taxon>campanulids</taxon>
        <taxon>Apiales</taxon>
        <taxon>Apiaceae</taxon>
        <taxon>Apioideae</taxon>
        <taxon>Scandiceae</taxon>
        <taxon>Daucinae</taxon>
        <taxon>Daucus</taxon>
        <taxon>Daucus sect. Daucus</taxon>
    </lineage>
</organism>